<evidence type="ECO:0000313" key="2">
    <source>
        <dbReference type="EMBL" id="CAK9074351.1"/>
    </source>
</evidence>
<reference evidence="2 3" key="1">
    <citation type="submission" date="2024-02" db="EMBL/GenBank/DDBJ databases">
        <authorList>
            <person name="Chen Y."/>
            <person name="Shah S."/>
            <person name="Dougan E. K."/>
            <person name="Thang M."/>
            <person name="Chan C."/>
        </authorList>
    </citation>
    <scope>NUCLEOTIDE SEQUENCE [LARGE SCALE GENOMIC DNA]</scope>
</reference>
<sequence>ACLRRTARKLGHAVSEPLVEKTEALGKKRGHVECLSFPSPVTLFSLEPNQVFWEKLNLGLLKMQGGAITPMVPWSFESTPTDCRNELRVPTLFEVKTTSYEFRPALDKPVQSHDTAGKDLVLFLPVEAEEQRVKDYMFKHCSESGLEASHALVFPSLEAVDVQMQIAILGTSFCMAQLRSSKKMRQTEELQEMEKKIADLSQELDFLQTRRDLLVEEVGEPTETESNLGA</sequence>
<gene>
    <name evidence="2" type="ORF">CCMP2556_LOCUS36636</name>
</gene>
<comment type="caution">
    <text evidence="2">The sequence shown here is derived from an EMBL/GenBank/DDBJ whole genome shotgun (WGS) entry which is preliminary data.</text>
</comment>
<keyword evidence="1" id="KW-0175">Coiled coil</keyword>
<protein>
    <submittedName>
        <fullName evidence="2">Uncharacterized protein</fullName>
    </submittedName>
</protein>
<evidence type="ECO:0000256" key="1">
    <source>
        <dbReference type="SAM" id="Coils"/>
    </source>
</evidence>
<proteinExistence type="predicted"/>
<organism evidence="2 3">
    <name type="scientific">Durusdinium trenchii</name>
    <dbReference type="NCBI Taxonomy" id="1381693"/>
    <lineage>
        <taxon>Eukaryota</taxon>
        <taxon>Sar</taxon>
        <taxon>Alveolata</taxon>
        <taxon>Dinophyceae</taxon>
        <taxon>Suessiales</taxon>
        <taxon>Symbiodiniaceae</taxon>
        <taxon>Durusdinium</taxon>
    </lineage>
</organism>
<dbReference type="EMBL" id="CAXAMN010023004">
    <property type="protein sequence ID" value="CAK9074351.1"/>
    <property type="molecule type" value="Genomic_DNA"/>
</dbReference>
<name>A0ABP0PE92_9DINO</name>
<accession>A0ABP0PE92</accession>
<evidence type="ECO:0000313" key="3">
    <source>
        <dbReference type="Proteomes" id="UP001642484"/>
    </source>
</evidence>
<dbReference type="Proteomes" id="UP001642484">
    <property type="component" value="Unassembled WGS sequence"/>
</dbReference>
<feature type="non-terminal residue" evidence="2">
    <location>
        <position position="1"/>
    </location>
</feature>
<feature type="coiled-coil region" evidence="1">
    <location>
        <begin position="183"/>
        <end position="217"/>
    </location>
</feature>
<keyword evidence="3" id="KW-1185">Reference proteome</keyword>